<evidence type="ECO:0000256" key="3">
    <source>
        <dbReference type="ARBA" id="ARBA00022692"/>
    </source>
</evidence>
<keyword evidence="6 10" id="KW-0472">Membrane</keyword>
<organism evidence="13 14">
    <name type="scientific">Potamilus streckersoni</name>
    <dbReference type="NCBI Taxonomy" id="2493646"/>
    <lineage>
        <taxon>Eukaryota</taxon>
        <taxon>Metazoa</taxon>
        <taxon>Spiralia</taxon>
        <taxon>Lophotrochozoa</taxon>
        <taxon>Mollusca</taxon>
        <taxon>Bivalvia</taxon>
        <taxon>Autobranchia</taxon>
        <taxon>Heteroconchia</taxon>
        <taxon>Palaeoheterodonta</taxon>
        <taxon>Unionida</taxon>
        <taxon>Unionoidea</taxon>
        <taxon>Unionidae</taxon>
        <taxon>Ambleminae</taxon>
        <taxon>Lampsilini</taxon>
        <taxon>Potamilus</taxon>
    </lineage>
</organism>
<gene>
    <name evidence="13" type="ORF">CHS0354_025729</name>
</gene>
<keyword evidence="11" id="KW-0732">Signal</keyword>
<dbReference type="InterPro" id="IPR050569">
    <property type="entry name" value="TAAR"/>
</dbReference>
<dbReference type="GO" id="GO:0005886">
    <property type="term" value="C:plasma membrane"/>
    <property type="evidence" value="ECO:0007669"/>
    <property type="project" value="UniProtKB-SubCell"/>
</dbReference>
<feature type="compositionally biased region" description="Basic and acidic residues" evidence="9">
    <location>
        <begin position="151"/>
        <end position="163"/>
    </location>
</feature>
<evidence type="ECO:0000256" key="11">
    <source>
        <dbReference type="SAM" id="SignalP"/>
    </source>
</evidence>
<evidence type="ECO:0000256" key="6">
    <source>
        <dbReference type="ARBA" id="ARBA00023136"/>
    </source>
</evidence>
<feature type="transmembrane region" description="Helical" evidence="10">
    <location>
        <begin position="58"/>
        <end position="82"/>
    </location>
</feature>
<evidence type="ECO:0000256" key="5">
    <source>
        <dbReference type="ARBA" id="ARBA00023040"/>
    </source>
</evidence>
<evidence type="ECO:0000256" key="8">
    <source>
        <dbReference type="ARBA" id="ARBA00023224"/>
    </source>
</evidence>
<keyword evidence="14" id="KW-1185">Reference proteome</keyword>
<evidence type="ECO:0000256" key="2">
    <source>
        <dbReference type="ARBA" id="ARBA00022475"/>
    </source>
</evidence>
<feature type="transmembrane region" description="Helical" evidence="10">
    <location>
        <begin position="356"/>
        <end position="383"/>
    </location>
</feature>
<accession>A0AAE0S168</accession>
<dbReference type="InterPro" id="IPR000276">
    <property type="entry name" value="GPCR_Rhodpsn"/>
</dbReference>
<evidence type="ECO:0000256" key="7">
    <source>
        <dbReference type="ARBA" id="ARBA00023170"/>
    </source>
</evidence>
<keyword evidence="3 10" id="KW-0812">Transmembrane</keyword>
<dbReference type="PANTHER" id="PTHR24249">
    <property type="entry name" value="HISTAMINE RECEPTOR-RELATED G-PROTEIN COUPLED RECEPTOR"/>
    <property type="match status" value="1"/>
</dbReference>
<evidence type="ECO:0000256" key="4">
    <source>
        <dbReference type="ARBA" id="ARBA00022989"/>
    </source>
</evidence>
<evidence type="ECO:0000256" key="10">
    <source>
        <dbReference type="SAM" id="Phobius"/>
    </source>
</evidence>
<keyword evidence="4 10" id="KW-1133">Transmembrane helix</keyword>
<keyword evidence="8" id="KW-0807">Transducer</keyword>
<dbReference type="InterPro" id="IPR017452">
    <property type="entry name" value="GPCR_Rhodpsn_7TM"/>
</dbReference>
<evidence type="ECO:0000256" key="1">
    <source>
        <dbReference type="ARBA" id="ARBA00004651"/>
    </source>
</evidence>
<feature type="chain" id="PRO_5041963136" description="G-protein coupled receptors family 1 profile domain-containing protein" evidence="11">
    <location>
        <begin position="22"/>
        <end position="440"/>
    </location>
</feature>
<evidence type="ECO:0000313" key="13">
    <source>
        <dbReference type="EMBL" id="KAK3583208.1"/>
    </source>
</evidence>
<reference evidence="13" key="3">
    <citation type="submission" date="2023-05" db="EMBL/GenBank/DDBJ databases">
        <authorList>
            <person name="Smith C.H."/>
        </authorList>
    </citation>
    <scope>NUCLEOTIDE SEQUENCE</scope>
    <source>
        <strain evidence="13">CHS0354</strain>
        <tissue evidence="13">Mantle</tissue>
    </source>
</reference>
<dbReference type="PROSITE" id="PS50262">
    <property type="entry name" value="G_PROTEIN_RECEP_F1_2"/>
    <property type="match status" value="1"/>
</dbReference>
<dbReference type="EMBL" id="JAEAOA010001532">
    <property type="protein sequence ID" value="KAK3583208.1"/>
    <property type="molecule type" value="Genomic_DNA"/>
</dbReference>
<feature type="transmembrane region" description="Helical" evidence="10">
    <location>
        <begin position="403"/>
        <end position="420"/>
    </location>
</feature>
<dbReference type="SUPFAM" id="SSF81321">
    <property type="entry name" value="Family A G protein-coupled receptor-like"/>
    <property type="match status" value="1"/>
</dbReference>
<dbReference type="CDD" id="cd00637">
    <property type="entry name" value="7tm_classA_rhodopsin-like"/>
    <property type="match status" value="2"/>
</dbReference>
<dbReference type="Proteomes" id="UP001195483">
    <property type="component" value="Unassembled WGS sequence"/>
</dbReference>
<dbReference type="PANTHER" id="PTHR24249:SF372">
    <property type="entry name" value="G-PROTEIN COUPLED RECEPTORS FAMILY 1 PROFILE DOMAIN-CONTAINING PROTEIN"/>
    <property type="match status" value="1"/>
</dbReference>
<comment type="subcellular location">
    <subcellularLocation>
        <location evidence="1">Cell membrane</location>
        <topology evidence="1">Multi-pass membrane protein</topology>
    </subcellularLocation>
</comment>
<comment type="caution">
    <text evidence="13">The sequence shown here is derived from an EMBL/GenBank/DDBJ whole genome shotgun (WGS) entry which is preliminary data.</text>
</comment>
<dbReference type="Gene3D" id="1.20.1070.10">
    <property type="entry name" value="Rhodopsin 7-helix transmembrane proteins"/>
    <property type="match status" value="2"/>
</dbReference>
<feature type="signal peptide" evidence="11">
    <location>
        <begin position="1"/>
        <end position="21"/>
    </location>
</feature>
<dbReference type="GO" id="GO:0004930">
    <property type="term" value="F:G protein-coupled receptor activity"/>
    <property type="evidence" value="ECO:0007669"/>
    <property type="project" value="UniProtKB-KW"/>
</dbReference>
<keyword evidence="7" id="KW-0675">Receptor</keyword>
<evidence type="ECO:0000256" key="9">
    <source>
        <dbReference type="SAM" id="MobiDB-lite"/>
    </source>
</evidence>
<sequence length="440" mass="50945">MTTRGAKCICAALMCVSLFIASPQVVLYGYSSIEIANENLTGVQCFFEDHYVGSTFPIIYHGFMMTIFVTTTITLIVLYFKICKTLYMHKRKLSKLRLSKRLRRIQTEQVNTSSQLMNDENNDVEILVVLMEYGKENVTCSQRNNAESEVLENKPSDRDTSDYDTKLPNHFEKHSRALSPIPFEGQTRKTLTKVKNDGMVNEPHSVSEIKQTYIKQNTNEIQNKDNFESYLKDNPKYIGNSAYYNARKHDTEPYKLTADTIQVSGENALCPNEIITKMGNRESMDLHSDSSRDNGNNFGETVDDYSNSCQRTIRTIIQNCFCFNITANKEGEQKQMCLSKDQFIMKLLGDKRTFKITYMTFTITAVFIVSYFPSVYIMTISLLDMAYWENLSTQQTVVYELLMRSYLINSMVNPIIYGFWDERFRFECLKMIKCLKNRIV</sequence>
<feature type="domain" description="G-protein coupled receptors family 1 profile" evidence="12">
    <location>
        <begin position="1"/>
        <end position="417"/>
    </location>
</feature>
<feature type="region of interest" description="Disordered" evidence="9">
    <location>
        <begin position="144"/>
        <end position="163"/>
    </location>
</feature>
<dbReference type="AlphaFoldDB" id="A0AAE0S168"/>
<evidence type="ECO:0000313" key="14">
    <source>
        <dbReference type="Proteomes" id="UP001195483"/>
    </source>
</evidence>
<reference evidence="13" key="2">
    <citation type="journal article" date="2021" name="Genome Biol. Evol.">
        <title>Developing a high-quality reference genome for a parasitic bivalve with doubly uniparental inheritance (Bivalvia: Unionida).</title>
        <authorList>
            <person name="Smith C.H."/>
        </authorList>
    </citation>
    <scope>NUCLEOTIDE SEQUENCE</scope>
    <source>
        <strain evidence="13">CHS0354</strain>
        <tissue evidence="13">Mantle</tissue>
    </source>
</reference>
<keyword evidence="5" id="KW-0297">G-protein coupled receptor</keyword>
<proteinExistence type="predicted"/>
<protein>
    <recommendedName>
        <fullName evidence="12">G-protein coupled receptors family 1 profile domain-containing protein</fullName>
    </recommendedName>
</protein>
<reference evidence="13" key="1">
    <citation type="journal article" date="2021" name="Genome Biol. Evol.">
        <title>A High-Quality Reference Genome for a Parasitic Bivalve with Doubly Uniparental Inheritance (Bivalvia: Unionida).</title>
        <authorList>
            <person name="Smith C.H."/>
        </authorList>
    </citation>
    <scope>NUCLEOTIDE SEQUENCE</scope>
    <source>
        <strain evidence="13">CHS0354</strain>
    </source>
</reference>
<keyword evidence="2" id="KW-1003">Cell membrane</keyword>
<evidence type="ECO:0000259" key="12">
    <source>
        <dbReference type="PROSITE" id="PS50262"/>
    </source>
</evidence>
<name>A0AAE0S168_9BIVA</name>
<dbReference type="Pfam" id="PF00001">
    <property type="entry name" value="7tm_1"/>
    <property type="match status" value="1"/>
</dbReference>